<evidence type="ECO:0000313" key="11">
    <source>
        <dbReference type="EMBL" id="SDZ78683.1"/>
    </source>
</evidence>
<name>A0A1H3VV21_9BACT</name>
<dbReference type="InterPro" id="IPR006058">
    <property type="entry name" value="2Fe2S_fd_BS"/>
</dbReference>
<dbReference type="GO" id="GO:0051538">
    <property type="term" value="F:3 iron, 4 sulfur cluster binding"/>
    <property type="evidence" value="ECO:0007669"/>
    <property type="project" value="UniProtKB-KW"/>
</dbReference>
<evidence type="ECO:0000259" key="10">
    <source>
        <dbReference type="PROSITE" id="PS51379"/>
    </source>
</evidence>
<dbReference type="SUPFAM" id="SSF54292">
    <property type="entry name" value="2Fe-2S ferredoxin-like"/>
    <property type="match status" value="1"/>
</dbReference>
<dbReference type="PROSITE" id="PS00197">
    <property type="entry name" value="2FE2S_FER_1"/>
    <property type="match status" value="1"/>
</dbReference>
<evidence type="ECO:0000256" key="8">
    <source>
        <dbReference type="RuleBase" id="RU361237"/>
    </source>
</evidence>
<organism evidence="11 12">
    <name type="scientific">Desulfuromusa kysingii</name>
    <dbReference type="NCBI Taxonomy" id="37625"/>
    <lineage>
        <taxon>Bacteria</taxon>
        <taxon>Pseudomonadati</taxon>
        <taxon>Thermodesulfobacteriota</taxon>
        <taxon>Desulfuromonadia</taxon>
        <taxon>Desulfuromonadales</taxon>
        <taxon>Geopsychrobacteraceae</taxon>
        <taxon>Desulfuromusa</taxon>
    </lineage>
</organism>
<dbReference type="Gene3D" id="3.10.20.30">
    <property type="match status" value="1"/>
</dbReference>
<evidence type="ECO:0000256" key="5">
    <source>
        <dbReference type="ARBA" id="ARBA00022737"/>
    </source>
</evidence>
<dbReference type="InterPro" id="IPR017896">
    <property type="entry name" value="4Fe4S_Fe-S-bd"/>
</dbReference>
<comment type="cofactor">
    <cofactor evidence="8">
        <name>[2Fe-2S] cluster</name>
        <dbReference type="ChEBI" id="CHEBI:190135"/>
    </cofactor>
    <text evidence="8">Binds 1 [2Fe-2S] cluster.</text>
</comment>
<comment type="cofactor">
    <cofactor evidence="8">
        <name>[3Fe-4S] cluster</name>
        <dbReference type="ChEBI" id="CHEBI:21137"/>
    </cofactor>
    <text evidence="8">Binds 1 [3Fe-4S] cluster.</text>
</comment>
<comment type="similarity">
    <text evidence="1 8">Belongs to the succinate dehydrogenase/fumarate reductase iron-sulfur protein family.</text>
</comment>
<evidence type="ECO:0000256" key="7">
    <source>
        <dbReference type="ARBA" id="ARBA00023014"/>
    </source>
</evidence>
<evidence type="ECO:0000256" key="6">
    <source>
        <dbReference type="ARBA" id="ARBA00023004"/>
    </source>
</evidence>
<dbReference type="PANTHER" id="PTHR32479">
    <property type="entry name" value="GLYCOLATE OXIDASE IRON-SULFUR SUBUNIT"/>
    <property type="match status" value="1"/>
</dbReference>
<dbReference type="InterPro" id="IPR004017">
    <property type="entry name" value="Cys_rich_dom"/>
</dbReference>
<evidence type="ECO:0000259" key="9">
    <source>
        <dbReference type="PROSITE" id="PS51085"/>
    </source>
</evidence>
<keyword evidence="4 8" id="KW-0479">Metal-binding</keyword>
<dbReference type="NCBIfam" id="NF008369">
    <property type="entry name" value="PRK11168.1"/>
    <property type="match status" value="1"/>
</dbReference>
<dbReference type="RefSeq" id="WP_092344163.1">
    <property type="nucleotide sequence ID" value="NZ_FNQN01000001.1"/>
</dbReference>
<dbReference type="GO" id="GO:0051539">
    <property type="term" value="F:4 iron, 4 sulfur cluster binding"/>
    <property type="evidence" value="ECO:0007669"/>
    <property type="project" value="UniProtKB-KW"/>
</dbReference>
<dbReference type="EC" id="1.3.5.1" evidence="8"/>
<dbReference type="AlphaFoldDB" id="A0A1H3VV21"/>
<protein>
    <recommendedName>
        <fullName evidence="8">Fumarate reductase iron-sulfur subunit</fullName>
        <ecNumber evidence="8">1.3.5.1</ecNumber>
    </recommendedName>
</protein>
<dbReference type="GO" id="GO:0008177">
    <property type="term" value="F:succinate dehydrogenase (quinone) activity"/>
    <property type="evidence" value="ECO:0007669"/>
    <property type="project" value="UniProtKB-EC"/>
</dbReference>
<dbReference type="Pfam" id="PF13085">
    <property type="entry name" value="Fer2_3"/>
    <property type="match status" value="1"/>
</dbReference>
<feature type="domain" description="2Fe-2S ferredoxin-type" evidence="9">
    <location>
        <begin position="5"/>
        <end position="92"/>
    </location>
</feature>
<feature type="domain" description="4Fe-4S ferredoxin-type" evidence="10">
    <location>
        <begin position="192"/>
        <end position="221"/>
    </location>
</feature>
<accession>A0A1H3VV21</accession>
<dbReference type="Pfam" id="PF02754">
    <property type="entry name" value="CCG"/>
    <property type="match status" value="2"/>
</dbReference>
<keyword evidence="5" id="KW-0677">Repeat</keyword>
<keyword evidence="8" id="KW-0003">3Fe-4S</keyword>
<proteinExistence type="inferred from homology"/>
<dbReference type="OrthoDB" id="9770306at2"/>
<dbReference type="PROSITE" id="PS00198">
    <property type="entry name" value="4FE4S_FER_1"/>
    <property type="match status" value="2"/>
</dbReference>
<dbReference type="GO" id="GO:0009055">
    <property type="term" value="F:electron transfer activity"/>
    <property type="evidence" value="ECO:0007669"/>
    <property type="project" value="InterPro"/>
</dbReference>
<dbReference type="InterPro" id="IPR017900">
    <property type="entry name" value="4Fe4S_Fe_S_CS"/>
</dbReference>
<dbReference type="Pfam" id="PF13183">
    <property type="entry name" value="Fer4_8"/>
    <property type="match status" value="1"/>
</dbReference>
<keyword evidence="2 8" id="KW-0004">4Fe-4S</keyword>
<gene>
    <name evidence="11" type="ORF">SAMN05660420_00304</name>
</gene>
<dbReference type="PROSITE" id="PS51379">
    <property type="entry name" value="4FE4S_FER_2"/>
    <property type="match status" value="2"/>
</dbReference>
<dbReference type="InterPro" id="IPR012675">
    <property type="entry name" value="Beta-grasp_dom_sf"/>
</dbReference>
<dbReference type="InterPro" id="IPR004489">
    <property type="entry name" value="Succ_DH/fum_Rdtase_Fe-S"/>
</dbReference>
<dbReference type="Proteomes" id="UP000199409">
    <property type="component" value="Unassembled WGS sequence"/>
</dbReference>
<keyword evidence="3 8" id="KW-0001">2Fe-2S</keyword>
<dbReference type="PANTHER" id="PTHR32479:SF19">
    <property type="entry name" value="ANAEROBIC GLYCEROL-3-PHOSPHATE DEHYDROGENASE SUBUNIT C"/>
    <property type="match status" value="1"/>
</dbReference>
<dbReference type="InterPro" id="IPR025192">
    <property type="entry name" value="Succ_DH/fum_Rdtase_N"/>
</dbReference>
<dbReference type="GO" id="GO:0046872">
    <property type="term" value="F:metal ion binding"/>
    <property type="evidence" value="ECO:0007669"/>
    <property type="project" value="UniProtKB-KW"/>
</dbReference>
<dbReference type="EMBL" id="FNQN01000001">
    <property type="protein sequence ID" value="SDZ78683.1"/>
    <property type="molecule type" value="Genomic_DNA"/>
</dbReference>
<dbReference type="InterPro" id="IPR001041">
    <property type="entry name" value="2Fe-2S_ferredoxin-type"/>
</dbReference>
<evidence type="ECO:0000256" key="2">
    <source>
        <dbReference type="ARBA" id="ARBA00022485"/>
    </source>
</evidence>
<evidence type="ECO:0000256" key="1">
    <source>
        <dbReference type="ARBA" id="ARBA00009433"/>
    </source>
</evidence>
<dbReference type="Gene3D" id="1.10.1060.10">
    <property type="entry name" value="Alpha-helical ferredoxin"/>
    <property type="match status" value="1"/>
</dbReference>
<dbReference type="SUPFAM" id="SSF54862">
    <property type="entry name" value="4Fe-4S ferredoxins"/>
    <property type="match status" value="1"/>
</dbReference>
<sequence length="542" mass="59176">MKQTFKVLVDRYNPDTKTGLIQTYEVEFIPSQTVLQTLNYIRDNLDDSLSFRSSCQGAKCGSCAVALNGKPVLACNTMIDGQDITIGPLPNFPVINDLIVDRSKSEDYFFKMLSQTDACEGSCNGHVHTEPEAVLNEAKIDYENLSRCLGCMVCTSACPYNAQMDENGPNPSMLVSVMSSGVLTRKDGQLAFPIGTNSDYCSLCLNCYTACPAGVHLNRANSQSKNTYVQTKGQKLRDRLLGHAELADKAATLTPGLNNALVNAPLVRTTLEKTLNISSQPSMVKFSKPLTAQRADDKQPSAISKKHKVAFFTGCYARYNETNTAIDAIAVLEKLGIQVEVPEQSCCGLPLVANGDMAAAENKARKNIAAFKPWIDKGYDVITTCTSCSLMLKTEYTEVFGIKAAESLADCTYDLAEYINKLDDNNEIELKLSPVPMHTAYHTPCHLKAQKIGLPFIELLNKIPDFNVAVMDAKCCGQSGSYGYKAEKYSISEAVGDELKESMEKLNPEIGLSECGPCQLRMHDVSGLPVIHPVSILRSALE</sequence>
<keyword evidence="12" id="KW-1185">Reference proteome</keyword>
<evidence type="ECO:0000313" key="12">
    <source>
        <dbReference type="Proteomes" id="UP000199409"/>
    </source>
</evidence>
<dbReference type="InterPro" id="IPR036010">
    <property type="entry name" value="2Fe-2S_ferredoxin-like_sf"/>
</dbReference>
<evidence type="ECO:0000256" key="3">
    <source>
        <dbReference type="ARBA" id="ARBA00022714"/>
    </source>
</evidence>
<keyword evidence="7 8" id="KW-0411">Iron-sulfur</keyword>
<dbReference type="STRING" id="37625.SAMN05660420_00304"/>
<dbReference type="CDD" id="cd00207">
    <property type="entry name" value="fer2"/>
    <property type="match status" value="1"/>
</dbReference>
<dbReference type="NCBIfam" id="TIGR00384">
    <property type="entry name" value="dhsB"/>
    <property type="match status" value="1"/>
</dbReference>
<comment type="catalytic activity">
    <reaction evidence="8">
        <text>a menaquinone + succinate = a menaquinol + fumarate</text>
        <dbReference type="Rhea" id="RHEA:27834"/>
        <dbReference type="Rhea" id="RHEA-COMP:9537"/>
        <dbReference type="Rhea" id="RHEA-COMP:9539"/>
        <dbReference type="ChEBI" id="CHEBI:16374"/>
        <dbReference type="ChEBI" id="CHEBI:18151"/>
        <dbReference type="ChEBI" id="CHEBI:29806"/>
        <dbReference type="ChEBI" id="CHEBI:30031"/>
        <dbReference type="EC" id="1.3.5.1"/>
    </reaction>
</comment>
<dbReference type="GO" id="GO:0051537">
    <property type="term" value="F:2 iron, 2 sulfur cluster binding"/>
    <property type="evidence" value="ECO:0007669"/>
    <property type="project" value="UniProtKB-KW"/>
</dbReference>
<evidence type="ECO:0000256" key="4">
    <source>
        <dbReference type="ARBA" id="ARBA00022723"/>
    </source>
</evidence>
<feature type="domain" description="4Fe-4S ferredoxin-type" evidence="10">
    <location>
        <begin position="136"/>
        <end position="168"/>
    </location>
</feature>
<comment type="cofactor">
    <cofactor evidence="8">
        <name>[4Fe-4S] cluster</name>
        <dbReference type="ChEBI" id="CHEBI:49883"/>
    </cofactor>
    <text evidence="8">Binds 1 [4Fe-4S] cluster.</text>
</comment>
<keyword evidence="6 8" id="KW-0408">Iron</keyword>
<dbReference type="PROSITE" id="PS51085">
    <property type="entry name" value="2FE2S_FER_2"/>
    <property type="match status" value="1"/>
</dbReference>
<dbReference type="GO" id="GO:0006099">
    <property type="term" value="P:tricarboxylic acid cycle"/>
    <property type="evidence" value="ECO:0007669"/>
    <property type="project" value="InterPro"/>
</dbReference>
<dbReference type="InterPro" id="IPR009051">
    <property type="entry name" value="Helical_ferredxn"/>
</dbReference>
<reference evidence="11 12" key="1">
    <citation type="submission" date="2016-10" db="EMBL/GenBank/DDBJ databases">
        <authorList>
            <person name="de Groot N.N."/>
        </authorList>
    </citation>
    <scope>NUCLEOTIDE SEQUENCE [LARGE SCALE GENOMIC DNA]</scope>
    <source>
        <strain evidence="11 12">DSM 7343</strain>
    </source>
</reference>